<reference evidence="2" key="1">
    <citation type="submission" date="2020-05" db="EMBL/GenBank/DDBJ databases">
        <authorList>
            <person name="Chiriac C."/>
            <person name="Salcher M."/>
            <person name="Ghai R."/>
            <person name="Kavagutti S V."/>
        </authorList>
    </citation>
    <scope>NUCLEOTIDE SEQUENCE</scope>
</reference>
<sequence>MLPLIIVEETIVVGLSPSSTASSEVRNPITSTATNPTAIAAPAQVTESTPSPPAANVSPIMAASDEPSAANVENRPARSRTNNATAGVHASARPARGPSKVRNIVPAATSPTT</sequence>
<proteinExistence type="predicted"/>
<dbReference type="EMBL" id="CAFAAD010000152">
    <property type="protein sequence ID" value="CAB4802708.1"/>
    <property type="molecule type" value="Genomic_DNA"/>
</dbReference>
<dbReference type="AlphaFoldDB" id="A0A6J6Y5I1"/>
<evidence type="ECO:0000313" key="2">
    <source>
        <dbReference type="EMBL" id="CAB4802708.1"/>
    </source>
</evidence>
<accession>A0A6J6Y5I1</accession>
<evidence type="ECO:0000256" key="1">
    <source>
        <dbReference type="SAM" id="MobiDB-lite"/>
    </source>
</evidence>
<feature type="compositionally biased region" description="Polar residues" evidence="1">
    <location>
        <begin position="16"/>
        <end position="25"/>
    </location>
</feature>
<organism evidence="2">
    <name type="scientific">freshwater metagenome</name>
    <dbReference type="NCBI Taxonomy" id="449393"/>
    <lineage>
        <taxon>unclassified sequences</taxon>
        <taxon>metagenomes</taxon>
        <taxon>ecological metagenomes</taxon>
    </lineage>
</organism>
<protein>
    <submittedName>
        <fullName evidence="2">Unannotated protein</fullName>
    </submittedName>
</protein>
<feature type="region of interest" description="Disordered" evidence="1">
    <location>
        <begin position="16"/>
        <end position="113"/>
    </location>
</feature>
<feature type="compositionally biased region" description="Low complexity" evidence="1">
    <location>
        <begin position="27"/>
        <end position="43"/>
    </location>
</feature>
<name>A0A6J6Y5I1_9ZZZZ</name>
<gene>
    <name evidence="2" type="ORF">UFOPK2969_01561</name>
</gene>